<evidence type="ECO:0000313" key="2">
    <source>
        <dbReference type="Proteomes" id="UP001165780"/>
    </source>
</evidence>
<dbReference type="Proteomes" id="UP001165780">
    <property type="component" value="Unplaced"/>
</dbReference>
<reference evidence="3" key="1">
    <citation type="submission" date="2025-08" db="UniProtKB">
        <authorList>
            <consortium name="RefSeq"/>
        </authorList>
    </citation>
    <scope>IDENTIFICATION</scope>
    <source>
        <tissue evidence="3">Whole blood</tissue>
    </source>
</reference>
<dbReference type="RefSeq" id="XP_053756593.1">
    <property type="nucleotide sequence ID" value="XM_053900618.1"/>
</dbReference>
<keyword evidence="2" id="KW-1185">Reference proteome</keyword>
<evidence type="ECO:0000256" key="1">
    <source>
        <dbReference type="SAM" id="MobiDB-lite"/>
    </source>
</evidence>
<protein>
    <submittedName>
        <fullName evidence="3">Uncharacterized protein LOC128776244</fullName>
    </submittedName>
</protein>
<name>A0A9W2VE00_PANPR</name>
<organism evidence="2 3">
    <name type="scientific">Panthera pardus</name>
    <name type="common">Leopard</name>
    <name type="synonym">Felis pardus</name>
    <dbReference type="NCBI Taxonomy" id="9691"/>
    <lineage>
        <taxon>Eukaryota</taxon>
        <taxon>Metazoa</taxon>
        <taxon>Chordata</taxon>
        <taxon>Craniata</taxon>
        <taxon>Vertebrata</taxon>
        <taxon>Euteleostomi</taxon>
        <taxon>Mammalia</taxon>
        <taxon>Eutheria</taxon>
        <taxon>Laurasiatheria</taxon>
        <taxon>Carnivora</taxon>
        <taxon>Feliformia</taxon>
        <taxon>Felidae</taxon>
        <taxon>Pantherinae</taxon>
        <taxon>Panthera</taxon>
    </lineage>
</organism>
<feature type="compositionally biased region" description="Basic and acidic residues" evidence="1">
    <location>
        <begin position="41"/>
        <end position="57"/>
    </location>
</feature>
<evidence type="ECO:0000313" key="3">
    <source>
        <dbReference type="RefSeq" id="XP_053756593.1"/>
    </source>
</evidence>
<accession>A0A9W2VE00</accession>
<proteinExistence type="predicted"/>
<gene>
    <name evidence="3" type="primary">LOC128776244</name>
</gene>
<dbReference type="GeneID" id="128776244"/>
<sequence>MQGRPAGSPRPSWRGLEAGMEDGVEPGRRGARRGSKGGRGGKVEELERRVKKEPGRRARESTAWGVAWVGGVVQDAARVRLAPQLPLSPFLALGAAGPRFLRGARGRKAGPLFCLGAPAVESAPRGSLGCECTPVSRGWPGRFAGTDHPLNCHIRNLKYAGTREILVSHQALGHPLAIYSGCGGNEQRRALVSMDSLAWSVPQKHKSRIAVHNDNLWLDQSGTQTPPAYEARRSEAYGNEQISASCVLNRHILRPKVTCLYWIHFLTSGKGPFVSHAHHMR</sequence>
<dbReference type="AlphaFoldDB" id="A0A9W2VE00"/>
<feature type="region of interest" description="Disordered" evidence="1">
    <location>
        <begin position="1"/>
        <end position="57"/>
    </location>
</feature>